<evidence type="ECO:0000313" key="2">
    <source>
        <dbReference type="Proteomes" id="UP000652761"/>
    </source>
</evidence>
<dbReference type="EMBL" id="NMUH01003931">
    <property type="protein sequence ID" value="MQM07675.1"/>
    <property type="molecule type" value="Genomic_DNA"/>
</dbReference>
<dbReference type="AlphaFoldDB" id="A0A843WT96"/>
<sequence>MACMGNPEMGSQIRVSPVKATVLDYRYVLCKVLVSGALAPVGLEVVHVVLVSGALAPVGLEVVHVVCVCVASSTTPTVVTSSVGTPRFCVSQARECSGLVQVKESRRLLALRLVLSSVVAELGLHLQQCNFLTLYTSGCVVANPCEDVDDSSEVKVNNIHHLNLEPSDVVPEELELLRD</sequence>
<reference evidence="1" key="1">
    <citation type="submission" date="2017-07" db="EMBL/GenBank/DDBJ databases">
        <title>Taro Niue Genome Assembly and Annotation.</title>
        <authorList>
            <person name="Atibalentja N."/>
            <person name="Keating K."/>
            <person name="Fields C.J."/>
        </authorList>
    </citation>
    <scope>NUCLEOTIDE SEQUENCE</scope>
    <source>
        <strain evidence="1">Niue_2</strain>
        <tissue evidence="1">Leaf</tissue>
    </source>
</reference>
<evidence type="ECO:0000313" key="1">
    <source>
        <dbReference type="EMBL" id="MQM07675.1"/>
    </source>
</evidence>
<organism evidence="1 2">
    <name type="scientific">Colocasia esculenta</name>
    <name type="common">Wild taro</name>
    <name type="synonym">Arum esculentum</name>
    <dbReference type="NCBI Taxonomy" id="4460"/>
    <lineage>
        <taxon>Eukaryota</taxon>
        <taxon>Viridiplantae</taxon>
        <taxon>Streptophyta</taxon>
        <taxon>Embryophyta</taxon>
        <taxon>Tracheophyta</taxon>
        <taxon>Spermatophyta</taxon>
        <taxon>Magnoliopsida</taxon>
        <taxon>Liliopsida</taxon>
        <taxon>Araceae</taxon>
        <taxon>Aroideae</taxon>
        <taxon>Colocasieae</taxon>
        <taxon>Colocasia</taxon>
    </lineage>
</organism>
<accession>A0A843WT96</accession>
<keyword evidence="2" id="KW-1185">Reference proteome</keyword>
<dbReference type="Proteomes" id="UP000652761">
    <property type="component" value="Unassembled WGS sequence"/>
</dbReference>
<comment type="caution">
    <text evidence="1">The sequence shown here is derived from an EMBL/GenBank/DDBJ whole genome shotgun (WGS) entry which is preliminary data.</text>
</comment>
<proteinExistence type="predicted"/>
<protein>
    <submittedName>
        <fullName evidence="1">Uncharacterized protein</fullName>
    </submittedName>
</protein>
<gene>
    <name evidence="1" type="ORF">Taro_040516</name>
</gene>
<name>A0A843WT96_COLES</name>